<keyword evidence="2" id="KW-1185">Reference proteome</keyword>
<organism evidence="1 2">
    <name type="scientific">Ciona savignyi</name>
    <name type="common">Pacific transparent sea squirt</name>
    <dbReference type="NCBI Taxonomy" id="51511"/>
    <lineage>
        <taxon>Eukaryota</taxon>
        <taxon>Metazoa</taxon>
        <taxon>Chordata</taxon>
        <taxon>Tunicata</taxon>
        <taxon>Ascidiacea</taxon>
        <taxon>Phlebobranchia</taxon>
        <taxon>Cionidae</taxon>
        <taxon>Ciona</taxon>
    </lineage>
</organism>
<dbReference type="AlphaFoldDB" id="H2ZIZ1"/>
<dbReference type="Proteomes" id="UP000007875">
    <property type="component" value="Unassembled WGS sequence"/>
</dbReference>
<evidence type="ECO:0000313" key="1">
    <source>
        <dbReference type="Ensembl" id="ENSCSAVP00000017557.1"/>
    </source>
</evidence>
<reference evidence="2" key="1">
    <citation type="submission" date="2003-08" db="EMBL/GenBank/DDBJ databases">
        <authorList>
            <person name="Birren B."/>
            <person name="Nusbaum C."/>
            <person name="Abebe A."/>
            <person name="Abouelleil A."/>
            <person name="Adekoya E."/>
            <person name="Ait-zahra M."/>
            <person name="Allen N."/>
            <person name="Allen T."/>
            <person name="An P."/>
            <person name="Anderson M."/>
            <person name="Anderson S."/>
            <person name="Arachchi H."/>
            <person name="Armbruster J."/>
            <person name="Bachantsang P."/>
            <person name="Baldwin J."/>
            <person name="Barry A."/>
            <person name="Bayul T."/>
            <person name="Blitshsteyn B."/>
            <person name="Bloom T."/>
            <person name="Blye J."/>
            <person name="Boguslavskiy L."/>
            <person name="Borowsky M."/>
            <person name="Boukhgalter B."/>
            <person name="Brunache A."/>
            <person name="Butler J."/>
            <person name="Calixte N."/>
            <person name="Calvo S."/>
            <person name="Camarata J."/>
            <person name="Campo K."/>
            <person name="Chang J."/>
            <person name="Cheshatsang Y."/>
            <person name="Citroen M."/>
            <person name="Collymore A."/>
            <person name="Considine T."/>
            <person name="Cook A."/>
            <person name="Cooke P."/>
            <person name="Corum B."/>
            <person name="Cuomo C."/>
            <person name="David R."/>
            <person name="Dawoe T."/>
            <person name="Degray S."/>
            <person name="Dodge S."/>
            <person name="Dooley K."/>
            <person name="Dorje P."/>
            <person name="Dorjee K."/>
            <person name="Dorris L."/>
            <person name="Duffey N."/>
            <person name="Dupes A."/>
            <person name="Elkins T."/>
            <person name="Engels R."/>
            <person name="Erickson J."/>
            <person name="Farina A."/>
            <person name="Faro S."/>
            <person name="Ferreira P."/>
            <person name="Fischer H."/>
            <person name="Fitzgerald M."/>
            <person name="Foley K."/>
            <person name="Gage D."/>
            <person name="Galagan J."/>
            <person name="Gearin G."/>
            <person name="Gnerre S."/>
            <person name="Gnirke A."/>
            <person name="Goyette A."/>
            <person name="Graham J."/>
            <person name="Grandbois E."/>
            <person name="Gyaltsen K."/>
            <person name="Hafez N."/>
            <person name="Hagopian D."/>
            <person name="Hagos B."/>
            <person name="Hall J."/>
            <person name="Hatcher B."/>
            <person name="Heller A."/>
            <person name="Higgins H."/>
            <person name="Honan T."/>
            <person name="Horn A."/>
            <person name="Houde N."/>
            <person name="Hughes L."/>
            <person name="Hulme W."/>
            <person name="Husby E."/>
            <person name="Iliev I."/>
            <person name="Jaffe D."/>
            <person name="Jones C."/>
            <person name="Kamal M."/>
            <person name="Kamat A."/>
            <person name="Kamvysselis M."/>
            <person name="Karlsson E."/>
            <person name="Kells C."/>
            <person name="Kieu A."/>
            <person name="Kisner P."/>
            <person name="Kodira C."/>
            <person name="Kulbokas E."/>
            <person name="Labutti K."/>
            <person name="Lama D."/>
            <person name="Landers T."/>
            <person name="Leger J."/>
            <person name="Levine S."/>
            <person name="Lewis D."/>
            <person name="Lewis T."/>
            <person name="Lindblad-toh K."/>
            <person name="Liu X."/>
            <person name="Lokyitsang T."/>
            <person name="Lokyitsang Y."/>
            <person name="Lucien O."/>
            <person name="Lui A."/>
            <person name="Ma L.J."/>
            <person name="Mabbitt R."/>
            <person name="Macdonald J."/>
            <person name="Maclean C."/>
            <person name="Major J."/>
            <person name="Manning J."/>
            <person name="Marabella R."/>
            <person name="Maru K."/>
            <person name="Matthews C."/>
            <person name="Mauceli E."/>
            <person name="Mccarthy M."/>
            <person name="Mcdonough S."/>
            <person name="Mcghee T."/>
            <person name="Meldrim J."/>
            <person name="Meneus L."/>
            <person name="Mesirov J."/>
            <person name="Mihalev A."/>
            <person name="Mihova T."/>
            <person name="Mikkelsen T."/>
            <person name="Mlenga V."/>
            <person name="Moru K."/>
            <person name="Mozes J."/>
            <person name="Mulrain L."/>
            <person name="Munson G."/>
            <person name="Naylor J."/>
            <person name="Newes C."/>
            <person name="Nguyen C."/>
            <person name="Nguyen N."/>
            <person name="Nguyen T."/>
            <person name="Nicol R."/>
            <person name="Nielsen C."/>
            <person name="Nizzari M."/>
            <person name="Norbu C."/>
            <person name="Norbu N."/>
            <person name="O'donnell P."/>
            <person name="Okoawo O."/>
            <person name="O'leary S."/>
            <person name="Omotosho B."/>
            <person name="O'neill K."/>
            <person name="Osman S."/>
            <person name="Parker S."/>
            <person name="Perrin D."/>
            <person name="Phunkhang P."/>
            <person name="Piqani B."/>
            <person name="Purcell S."/>
            <person name="Rachupka T."/>
            <person name="Ramasamy U."/>
            <person name="Rameau R."/>
            <person name="Ray V."/>
            <person name="Raymond C."/>
            <person name="Retta R."/>
            <person name="Richardson S."/>
            <person name="Rise C."/>
            <person name="Rodriguez J."/>
            <person name="Rogers J."/>
            <person name="Rogov P."/>
            <person name="Rutman M."/>
            <person name="Schupbach R."/>
            <person name="Seaman C."/>
            <person name="Settipalli S."/>
            <person name="Sharpe T."/>
            <person name="Sheridan J."/>
            <person name="Sherpa N."/>
            <person name="Shi J."/>
            <person name="Smirnov S."/>
            <person name="Smith C."/>
            <person name="Sougnez C."/>
            <person name="Spencer B."/>
            <person name="Stalker J."/>
            <person name="Stange-thomann N."/>
            <person name="Stavropoulos S."/>
            <person name="Stetson K."/>
            <person name="Stone C."/>
            <person name="Stone S."/>
            <person name="Stubbs M."/>
            <person name="Talamas J."/>
            <person name="Tchuinga P."/>
            <person name="Tenzing P."/>
            <person name="Tesfaye S."/>
            <person name="Theodore J."/>
            <person name="Thoulutsang Y."/>
            <person name="Topham K."/>
            <person name="Towey S."/>
            <person name="Tsamla T."/>
            <person name="Tsomo N."/>
            <person name="Vallee D."/>
            <person name="Vassiliev H."/>
            <person name="Venkataraman V."/>
            <person name="Vinson J."/>
            <person name="Vo A."/>
            <person name="Wade C."/>
            <person name="Wang S."/>
            <person name="Wangchuk T."/>
            <person name="Wangdi T."/>
            <person name="Whittaker C."/>
            <person name="Wilkinson J."/>
            <person name="Wu Y."/>
            <person name="Wyman D."/>
            <person name="Yadav S."/>
            <person name="Yang S."/>
            <person name="Yang X."/>
            <person name="Yeager S."/>
            <person name="Yee E."/>
            <person name="Young G."/>
            <person name="Zainoun J."/>
            <person name="Zembeck L."/>
            <person name="Zimmer A."/>
            <person name="Zody M."/>
            <person name="Lander E."/>
        </authorList>
    </citation>
    <scope>NUCLEOTIDE SEQUENCE [LARGE SCALE GENOMIC DNA]</scope>
</reference>
<proteinExistence type="predicted"/>
<sequence length="191" mass="21416">MWITSEGLYKYGFRVRRINVTHPFSFNYSIAFDGCEVDYYAKQMLESNSSLVEVFFQMRSSKWQSSPSSSKVHLGRNSFYYSFMVSGNLKNQMLGYIDLSPKNLNQQESMEEETLKSMEIILRSICIAMDELYGYLPSPSNVSSTTPIPDTTMHGKFTTPIPVFCPSECEGCIGPCSVNSNGGCNCNCIAG</sequence>
<dbReference type="HOGENOM" id="CLU_1424452_0_0_1"/>
<dbReference type="InParanoid" id="H2ZIZ1"/>
<reference evidence="1" key="2">
    <citation type="submission" date="2025-08" db="UniProtKB">
        <authorList>
            <consortium name="Ensembl"/>
        </authorList>
    </citation>
    <scope>IDENTIFICATION</scope>
</reference>
<dbReference type="GeneTree" id="ENSGT00530000067391"/>
<accession>H2ZIZ1</accession>
<dbReference type="Ensembl" id="ENSCSAVT00000017748.1">
    <property type="protein sequence ID" value="ENSCSAVP00000017557.1"/>
    <property type="gene ID" value="ENSCSAVG00000010343.1"/>
</dbReference>
<protein>
    <submittedName>
        <fullName evidence="1">Uncharacterized protein</fullName>
    </submittedName>
</protein>
<evidence type="ECO:0000313" key="2">
    <source>
        <dbReference type="Proteomes" id="UP000007875"/>
    </source>
</evidence>
<name>H2ZIZ1_CIOSA</name>
<reference evidence="1" key="3">
    <citation type="submission" date="2025-09" db="UniProtKB">
        <authorList>
            <consortium name="Ensembl"/>
        </authorList>
    </citation>
    <scope>IDENTIFICATION</scope>
</reference>